<protein>
    <submittedName>
        <fullName evidence="1">CLUMA_CG010754, isoform A</fullName>
    </submittedName>
</protein>
<gene>
    <name evidence="1" type="ORF">CLUMA_CG010754</name>
</gene>
<accession>A0A1J1IAX3</accession>
<evidence type="ECO:0000313" key="2">
    <source>
        <dbReference type="Proteomes" id="UP000183832"/>
    </source>
</evidence>
<organism evidence="1 2">
    <name type="scientific">Clunio marinus</name>
    <dbReference type="NCBI Taxonomy" id="568069"/>
    <lineage>
        <taxon>Eukaryota</taxon>
        <taxon>Metazoa</taxon>
        <taxon>Ecdysozoa</taxon>
        <taxon>Arthropoda</taxon>
        <taxon>Hexapoda</taxon>
        <taxon>Insecta</taxon>
        <taxon>Pterygota</taxon>
        <taxon>Neoptera</taxon>
        <taxon>Endopterygota</taxon>
        <taxon>Diptera</taxon>
        <taxon>Nematocera</taxon>
        <taxon>Chironomoidea</taxon>
        <taxon>Chironomidae</taxon>
        <taxon>Clunio</taxon>
    </lineage>
</organism>
<dbReference type="AlphaFoldDB" id="A0A1J1IAX3"/>
<dbReference type="Proteomes" id="UP000183832">
    <property type="component" value="Unassembled WGS sequence"/>
</dbReference>
<name>A0A1J1IAX3_9DIPT</name>
<sequence length="116" mass="13173">MLEENKDIETSHAFEISITNATVVSLLSVLKILIRTFFLVKLELRIGVSWANGRYVTSYHLALFNLTVHNIDETGAKVIIMFHTCTKHKQETENSPSTSSSLRSIFILSSFIDDRQ</sequence>
<evidence type="ECO:0000313" key="1">
    <source>
        <dbReference type="EMBL" id="CRK97363.1"/>
    </source>
</evidence>
<dbReference type="EMBL" id="CVRI01000047">
    <property type="protein sequence ID" value="CRK97363.1"/>
    <property type="molecule type" value="Genomic_DNA"/>
</dbReference>
<reference evidence="1 2" key="1">
    <citation type="submission" date="2015-04" db="EMBL/GenBank/DDBJ databases">
        <authorList>
            <person name="Syromyatnikov M.Y."/>
            <person name="Popov V.N."/>
        </authorList>
    </citation>
    <scope>NUCLEOTIDE SEQUENCE [LARGE SCALE GENOMIC DNA]</scope>
</reference>
<keyword evidence="2" id="KW-1185">Reference proteome</keyword>
<proteinExistence type="predicted"/>